<evidence type="ECO:0000256" key="1">
    <source>
        <dbReference type="SAM" id="MobiDB-lite"/>
    </source>
</evidence>
<evidence type="ECO:0000313" key="2">
    <source>
        <dbReference type="EMBL" id="GAA2009736.1"/>
    </source>
</evidence>
<proteinExistence type="predicted"/>
<feature type="region of interest" description="Disordered" evidence="1">
    <location>
        <begin position="49"/>
        <end position="68"/>
    </location>
</feature>
<sequence>MTALAVGALIGLVTGFGAGNAMMLVVGPIMGGGMAAGAVPMSEIYASATEATPPGSSNNSPLRWSSGT</sequence>
<dbReference type="Proteomes" id="UP001500755">
    <property type="component" value="Unassembled WGS sequence"/>
</dbReference>
<name>A0ABN2THI2_9MICO</name>
<protein>
    <submittedName>
        <fullName evidence="2">Uncharacterized protein</fullName>
    </submittedName>
</protein>
<gene>
    <name evidence="2" type="ORF">GCM10009755_20780</name>
</gene>
<dbReference type="InterPro" id="IPR004679">
    <property type="entry name" value="2-OHcarboxylate_transport"/>
</dbReference>
<dbReference type="Pfam" id="PF03390">
    <property type="entry name" value="2HCT"/>
    <property type="match status" value="1"/>
</dbReference>
<keyword evidence="3" id="KW-1185">Reference proteome</keyword>
<comment type="caution">
    <text evidence="2">The sequence shown here is derived from an EMBL/GenBank/DDBJ whole genome shotgun (WGS) entry which is preliminary data.</text>
</comment>
<accession>A0ABN2THI2</accession>
<dbReference type="EMBL" id="BAAANO010000018">
    <property type="protein sequence ID" value="GAA2009736.1"/>
    <property type="molecule type" value="Genomic_DNA"/>
</dbReference>
<feature type="compositionally biased region" description="Polar residues" evidence="1">
    <location>
        <begin position="54"/>
        <end position="68"/>
    </location>
</feature>
<organism evidence="2 3">
    <name type="scientific">Brevibacterium samyangense</name>
    <dbReference type="NCBI Taxonomy" id="366888"/>
    <lineage>
        <taxon>Bacteria</taxon>
        <taxon>Bacillati</taxon>
        <taxon>Actinomycetota</taxon>
        <taxon>Actinomycetes</taxon>
        <taxon>Micrococcales</taxon>
        <taxon>Brevibacteriaceae</taxon>
        <taxon>Brevibacterium</taxon>
    </lineage>
</organism>
<evidence type="ECO:0000313" key="3">
    <source>
        <dbReference type="Proteomes" id="UP001500755"/>
    </source>
</evidence>
<reference evidence="2 3" key="1">
    <citation type="journal article" date="2019" name="Int. J. Syst. Evol. Microbiol.">
        <title>The Global Catalogue of Microorganisms (GCM) 10K type strain sequencing project: providing services to taxonomists for standard genome sequencing and annotation.</title>
        <authorList>
            <consortium name="The Broad Institute Genomics Platform"/>
            <consortium name="The Broad Institute Genome Sequencing Center for Infectious Disease"/>
            <person name="Wu L."/>
            <person name="Ma J."/>
        </authorList>
    </citation>
    <scope>NUCLEOTIDE SEQUENCE [LARGE SCALE GENOMIC DNA]</scope>
    <source>
        <strain evidence="2 3">JCM 14546</strain>
    </source>
</reference>